<feature type="compositionally biased region" description="Polar residues" evidence="1">
    <location>
        <begin position="1219"/>
        <end position="1234"/>
    </location>
</feature>
<comment type="caution">
    <text evidence="2">The sequence shown here is derived from an EMBL/GenBank/DDBJ whole genome shotgun (WGS) entry which is preliminary data.</text>
</comment>
<feature type="compositionally biased region" description="Polar residues" evidence="1">
    <location>
        <begin position="356"/>
        <end position="365"/>
    </location>
</feature>
<protein>
    <submittedName>
        <fullName evidence="2">Laminin G sub domain 2</fullName>
    </submittedName>
</protein>
<feature type="compositionally biased region" description="Pro residues" evidence="1">
    <location>
        <begin position="1498"/>
        <end position="1539"/>
    </location>
</feature>
<evidence type="ECO:0000256" key="1">
    <source>
        <dbReference type="SAM" id="MobiDB-lite"/>
    </source>
</evidence>
<feature type="region of interest" description="Disordered" evidence="1">
    <location>
        <begin position="125"/>
        <end position="325"/>
    </location>
</feature>
<feature type="compositionally biased region" description="Low complexity" evidence="1">
    <location>
        <begin position="1044"/>
        <end position="1053"/>
    </location>
</feature>
<feature type="compositionally biased region" description="Acidic residues" evidence="1">
    <location>
        <begin position="72"/>
        <end position="82"/>
    </location>
</feature>
<feature type="compositionally biased region" description="Polar residues" evidence="1">
    <location>
        <begin position="1"/>
        <end position="11"/>
    </location>
</feature>
<dbReference type="EMBL" id="CAICTM010000720">
    <property type="protein sequence ID" value="CAB9515532.1"/>
    <property type="molecule type" value="Genomic_DNA"/>
</dbReference>
<feature type="compositionally biased region" description="Polar residues" evidence="1">
    <location>
        <begin position="423"/>
        <end position="433"/>
    </location>
</feature>
<feature type="compositionally biased region" description="Pro residues" evidence="1">
    <location>
        <begin position="1414"/>
        <end position="1451"/>
    </location>
</feature>
<keyword evidence="3" id="KW-1185">Reference proteome</keyword>
<reference evidence="2" key="1">
    <citation type="submission" date="2020-06" db="EMBL/GenBank/DDBJ databases">
        <authorList>
            <consortium name="Plant Systems Biology data submission"/>
        </authorList>
    </citation>
    <scope>NUCLEOTIDE SEQUENCE</scope>
    <source>
        <strain evidence="2">D6</strain>
    </source>
</reference>
<feature type="compositionally biased region" description="Basic and acidic residues" evidence="1">
    <location>
        <begin position="180"/>
        <end position="190"/>
    </location>
</feature>
<feature type="compositionally biased region" description="Low complexity" evidence="1">
    <location>
        <begin position="372"/>
        <end position="383"/>
    </location>
</feature>
<gene>
    <name evidence="2" type="ORF">SEMRO_721_G192760.1</name>
</gene>
<feature type="compositionally biased region" description="Low complexity" evidence="1">
    <location>
        <begin position="391"/>
        <end position="417"/>
    </location>
</feature>
<feature type="compositionally biased region" description="Polar residues" evidence="1">
    <location>
        <begin position="1310"/>
        <end position="1334"/>
    </location>
</feature>
<feature type="region of interest" description="Disordered" evidence="1">
    <location>
        <begin position="338"/>
        <end position="575"/>
    </location>
</feature>
<feature type="compositionally biased region" description="Low complexity" evidence="1">
    <location>
        <begin position="1277"/>
        <end position="1290"/>
    </location>
</feature>
<feature type="compositionally biased region" description="Low complexity" evidence="1">
    <location>
        <begin position="1202"/>
        <end position="1218"/>
    </location>
</feature>
<dbReference type="OrthoDB" id="167615at2759"/>
<feature type="compositionally biased region" description="Acidic residues" evidence="1">
    <location>
        <begin position="702"/>
        <end position="715"/>
    </location>
</feature>
<feature type="compositionally biased region" description="Pro residues" evidence="1">
    <location>
        <begin position="1458"/>
        <end position="1472"/>
    </location>
</feature>
<feature type="compositionally biased region" description="Polar residues" evidence="1">
    <location>
        <begin position="500"/>
        <end position="514"/>
    </location>
</feature>
<feature type="region of interest" description="Disordered" evidence="1">
    <location>
        <begin position="1123"/>
        <end position="1173"/>
    </location>
</feature>
<proteinExistence type="predicted"/>
<dbReference type="PANTHER" id="PTHR36489:SF2">
    <property type="entry name" value="APPLE DOMAIN-CONTAINING PROTEIN"/>
    <property type="match status" value="1"/>
</dbReference>
<evidence type="ECO:0000313" key="3">
    <source>
        <dbReference type="Proteomes" id="UP001153069"/>
    </source>
</evidence>
<feature type="compositionally biased region" description="Low complexity" evidence="1">
    <location>
        <begin position="447"/>
        <end position="469"/>
    </location>
</feature>
<evidence type="ECO:0000313" key="2">
    <source>
        <dbReference type="EMBL" id="CAB9515532.1"/>
    </source>
</evidence>
<feature type="compositionally biased region" description="Polar residues" evidence="1">
    <location>
        <begin position="191"/>
        <end position="200"/>
    </location>
</feature>
<feature type="compositionally biased region" description="Polar residues" evidence="1">
    <location>
        <begin position="606"/>
        <end position="618"/>
    </location>
</feature>
<feature type="compositionally biased region" description="Low complexity" evidence="1">
    <location>
        <begin position="533"/>
        <end position="543"/>
    </location>
</feature>
<organism evidence="2 3">
    <name type="scientific">Seminavis robusta</name>
    <dbReference type="NCBI Taxonomy" id="568900"/>
    <lineage>
        <taxon>Eukaryota</taxon>
        <taxon>Sar</taxon>
        <taxon>Stramenopiles</taxon>
        <taxon>Ochrophyta</taxon>
        <taxon>Bacillariophyta</taxon>
        <taxon>Bacillariophyceae</taxon>
        <taxon>Bacillariophycidae</taxon>
        <taxon>Naviculales</taxon>
        <taxon>Naviculaceae</taxon>
        <taxon>Seminavis</taxon>
    </lineage>
</organism>
<feature type="compositionally biased region" description="Polar residues" evidence="1">
    <location>
        <begin position="1242"/>
        <end position="1273"/>
    </location>
</feature>
<feature type="region of interest" description="Disordered" evidence="1">
    <location>
        <begin position="1"/>
        <end position="107"/>
    </location>
</feature>
<dbReference type="Proteomes" id="UP001153069">
    <property type="component" value="Unassembled WGS sequence"/>
</dbReference>
<feature type="compositionally biased region" description="Polar residues" evidence="1">
    <location>
        <begin position="1378"/>
        <end position="1387"/>
    </location>
</feature>
<feature type="compositionally biased region" description="Low complexity" evidence="1">
    <location>
        <begin position="1069"/>
        <end position="1080"/>
    </location>
</feature>
<feature type="region of interest" description="Disordered" evidence="1">
    <location>
        <begin position="1041"/>
        <end position="1092"/>
    </location>
</feature>
<feature type="compositionally biased region" description="Acidic residues" evidence="1">
    <location>
        <begin position="483"/>
        <end position="492"/>
    </location>
</feature>
<feature type="compositionally biased region" description="Low complexity" evidence="1">
    <location>
        <begin position="1473"/>
        <end position="1497"/>
    </location>
</feature>
<feature type="compositionally biased region" description="Polar residues" evidence="1">
    <location>
        <begin position="1123"/>
        <end position="1165"/>
    </location>
</feature>
<accession>A0A9N8HK07</accession>
<feature type="region of interest" description="Disordered" evidence="1">
    <location>
        <begin position="596"/>
        <end position="653"/>
    </location>
</feature>
<feature type="compositionally biased region" description="Basic and acidic residues" evidence="1">
    <location>
        <begin position="674"/>
        <end position="696"/>
    </location>
</feature>
<feature type="compositionally biased region" description="Polar residues" evidence="1">
    <location>
        <begin position="1189"/>
        <end position="1201"/>
    </location>
</feature>
<sequence length="1553" mass="162590">MSESNNANNGIQPIEVDMFERNETPAEEPVTAETLLPNNDGLVVAGMGGLIPPQSQNSDMDTSSRHSIVDIQDSEDEDDDQSEASFANDTQQSSEHSAADDLDVSERGMSESIQNQETLTTWAGHYLPTPTTRNSILSSGSNHGTRERRRSSERSISFSPFVVVLDSEPPMHDDNDDTEDSRGDFAEKQPDSSFGNVQQGSGDGHPNFGDVQAGLISGMVRPAPPMDPLSSSSSSGSPAVEEDAGMSVGRTSSSELSHIGDIRTAEKIMSDSPHDDLDLSEQGLSDSVHTHDRLRTWADHYLPTTPQSANNSSSQSGRSERRDRSISFSPYIVVLENDALDNASQDDDVAMEENGSVEQTKESTPSDPPTPVSISSLSDSPTDSDGKDDSMSASSQGDDESSQGSSMSGSLLQSLSAIRRRVSSSLPNQNSLRNWADHYLPTSPRDSGSSQGTSTERRSSTSGRSISFSPFVVVLDRDSPPSESDEDSDEEFHDVPTPPSSHETPDTVQISPVNTFVGDSGGKDDGSAQILARSSSSNSSRSRNNSDEQFYDAADAVAAGTSDGDSDADGSYGVQGKPSITSSVASMLGVPQEMSTCSEGLLSGQGAASPSGLASPQDQAIPFGKRASFDMEDSSIDRSTEAQPSVDGEPRRSLNWTDFVKGFVATASSSSMDKSADGSDTDKISKKEALGDDGSKSMESLVLEDDTPSDSEEDISIEKPDETRSSLLFSGASAIVVSGFEKATSFGPRMFGRADETVASDADTAVGEPLQTQELVVQSSSPEIKAKNVLLARSTAERRTRSNKTTQVMASHAAQAAAGAASAGTLSATGSSGKKSVNSEVSSIGVQVGVAIGLVAVVIFGVSSGIAIAIGSSSPVPDAALVACGEHAERKQGRLSLIFENVPAAVLRKERRTIQDVFLASYNNASGMCEGLFERIMVDATMVDWRDVAPNAPMIATSWVCRVNCTGCPDNEPLFSDGLEGRRLEADSRFVYDYTGSNDFFSRFTQILNSNMLTFLNLSNFAAVISIDMETGQQDQIMTFVDGTDSSSTSPTSFRPLGDVEASVSPSVTPADYPAPSTTPASPPSTPTGYYPSAKPLADYDYPTRLPSPTSFPTGIAISTSAPSRWNQLTPSPSQDFSSPAPQDIPSQSPAESMQPTSPSLQTMFPSEIPSYRPSAGFRLQTLFFTEIPTSTPGQTADPANTVSPTSEQTTSPTTSISNNQSPTDSPVAPSTGTPPVADPSDANTLGPTITESPTLEQSTSEPGVPTFTNEPPTESPVVPTIATPPVAEPSATTSLEPTRDSMTPEPTIGPSTQSVSAEPSTTEPTSENVTNEPTHAPTLVPTLTPTIEPTVAPTLDPTSAPTSSPTAMPTGLPTIDPTDNPTNLPTLATPFPSPATPLPTAEDGVVVTTRNPTSPPTLPPTTAPTAPPTNPPTNPPTAPPTSVPTAPPTNQPTNLPTSPPTNQPTNPPTAPPTVTAGEPSASPTTRTPTSSPTNAPTEPPTAPPTNAPTSPPTNQPTNPPTSPPTDQPTNPPTSPPTNQPTNPYIPSHQPAN</sequence>
<feature type="region of interest" description="Disordered" evidence="1">
    <location>
        <begin position="668"/>
        <end position="722"/>
    </location>
</feature>
<feature type="compositionally biased region" description="Basic and acidic residues" evidence="1">
    <location>
        <begin position="288"/>
        <end position="298"/>
    </location>
</feature>
<name>A0A9N8HK07_9STRA</name>
<feature type="compositionally biased region" description="Basic and acidic residues" evidence="1">
    <location>
        <begin position="258"/>
        <end position="277"/>
    </location>
</feature>
<feature type="compositionally biased region" description="Low complexity" evidence="1">
    <location>
        <begin position="552"/>
        <end position="563"/>
    </location>
</feature>
<feature type="compositionally biased region" description="Polar residues" evidence="1">
    <location>
        <begin position="1357"/>
        <end position="1368"/>
    </location>
</feature>
<feature type="region of interest" description="Disordered" evidence="1">
    <location>
        <begin position="1189"/>
        <end position="1553"/>
    </location>
</feature>
<dbReference type="PANTHER" id="PTHR36489">
    <property type="entry name" value="PROTEIN-COUPLED RECEPTOR GPR1, PUTATIVE-RELATED"/>
    <property type="match status" value="1"/>
</dbReference>
<feature type="compositionally biased region" description="Polar residues" evidence="1">
    <location>
        <begin position="129"/>
        <end position="143"/>
    </location>
</feature>
<feature type="compositionally biased region" description="Polar residues" evidence="1">
    <location>
        <begin position="84"/>
        <end position="96"/>
    </location>
</feature>